<dbReference type="GO" id="GO:0005524">
    <property type="term" value="F:ATP binding"/>
    <property type="evidence" value="ECO:0007669"/>
    <property type="project" value="UniProtKB-KW"/>
</dbReference>
<keyword evidence="6" id="KW-0067">ATP-binding</keyword>
<evidence type="ECO:0000313" key="9">
    <source>
        <dbReference type="EMBL" id="CAB4816837.1"/>
    </source>
</evidence>
<dbReference type="UniPathway" id="UPA00253"/>
<dbReference type="EMBL" id="CAFABB010000026">
    <property type="protein sequence ID" value="CAB4816837.1"/>
    <property type="molecule type" value="Genomic_DNA"/>
</dbReference>
<dbReference type="SUPFAM" id="SSF52374">
    <property type="entry name" value="Nucleotidylyl transferase"/>
    <property type="match status" value="1"/>
</dbReference>
<evidence type="ECO:0000256" key="7">
    <source>
        <dbReference type="ARBA" id="ARBA00023027"/>
    </source>
</evidence>
<reference evidence="9" key="1">
    <citation type="submission" date="2020-05" db="EMBL/GenBank/DDBJ databases">
        <authorList>
            <person name="Chiriac C."/>
            <person name="Salcher M."/>
            <person name="Ghai R."/>
            <person name="Kavagutti S V."/>
        </authorList>
    </citation>
    <scope>NUCLEOTIDE SEQUENCE</scope>
</reference>
<dbReference type="InterPro" id="IPR014729">
    <property type="entry name" value="Rossmann-like_a/b/a_fold"/>
</dbReference>
<dbReference type="GO" id="GO:0070566">
    <property type="term" value="F:adenylyltransferase activity"/>
    <property type="evidence" value="ECO:0007669"/>
    <property type="project" value="UniProtKB-ARBA"/>
</dbReference>
<dbReference type="CDD" id="cd02165">
    <property type="entry name" value="NMNAT"/>
    <property type="match status" value="1"/>
</dbReference>
<evidence type="ECO:0000256" key="5">
    <source>
        <dbReference type="ARBA" id="ARBA00022741"/>
    </source>
</evidence>
<proteinExistence type="predicted"/>
<organism evidence="9">
    <name type="scientific">freshwater metagenome</name>
    <dbReference type="NCBI Taxonomy" id="449393"/>
    <lineage>
        <taxon>unclassified sequences</taxon>
        <taxon>metagenomes</taxon>
        <taxon>ecological metagenomes</taxon>
    </lineage>
</organism>
<protein>
    <submittedName>
        <fullName evidence="9">Unannotated protein</fullName>
    </submittedName>
</protein>
<dbReference type="Pfam" id="PF01467">
    <property type="entry name" value="CTP_transf_like"/>
    <property type="match status" value="1"/>
</dbReference>
<dbReference type="Gene3D" id="3.40.50.620">
    <property type="entry name" value="HUPs"/>
    <property type="match status" value="1"/>
</dbReference>
<dbReference type="GO" id="GO:0009435">
    <property type="term" value="P:NAD+ biosynthetic process"/>
    <property type="evidence" value="ECO:0007669"/>
    <property type="project" value="UniProtKB-UniPathway"/>
</dbReference>
<keyword evidence="4" id="KW-0548">Nucleotidyltransferase</keyword>
<evidence type="ECO:0000256" key="4">
    <source>
        <dbReference type="ARBA" id="ARBA00022695"/>
    </source>
</evidence>
<evidence type="ECO:0000256" key="6">
    <source>
        <dbReference type="ARBA" id="ARBA00022840"/>
    </source>
</evidence>
<comment type="pathway">
    <text evidence="1">Cofactor biosynthesis; NAD(+) biosynthesis.</text>
</comment>
<keyword evidence="2" id="KW-0662">Pyridine nucleotide biosynthesis</keyword>
<dbReference type="PANTHER" id="PTHR39321:SF3">
    <property type="entry name" value="PHOSPHOPANTETHEINE ADENYLYLTRANSFERASE"/>
    <property type="match status" value="1"/>
</dbReference>
<evidence type="ECO:0000259" key="8">
    <source>
        <dbReference type="Pfam" id="PF01467"/>
    </source>
</evidence>
<name>A0A6J6ZHN3_9ZZZZ</name>
<keyword evidence="7" id="KW-0520">NAD</keyword>
<dbReference type="InterPro" id="IPR004821">
    <property type="entry name" value="Cyt_trans-like"/>
</dbReference>
<keyword evidence="5" id="KW-0547">Nucleotide-binding</keyword>
<evidence type="ECO:0000256" key="1">
    <source>
        <dbReference type="ARBA" id="ARBA00004790"/>
    </source>
</evidence>
<evidence type="ECO:0000256" key="3">
    <source>
        <dbReference type="ARBA" id="ARBA00022679"/>
    </source>
</evidence>
<feature type="domain" description="Cytidyltransferase-like" evidence="8">
    <location>
        <begin position="2"/>
        <end position="112"/>
    </location>
</feature>
<gene>
    <name evidence="9" type="ORF">UFOPK3162_00246</name>
</gene>
<evidence type="ECO:0000256" key="2">
    <source>
        <dbReference type="ARBA" id="ARBA00022642"/>
    </source>
</evidence>
<keyword evidence="3" id="KW-0808">Transferase</keyword>
<dbReference type="PANTHER" id="PTHR39321">
    <property type="entry name" value="NICOTINATE-NUCLEOTIDE ADENYLYLTRANSFERASE-RELATED"/>
    <property type="match status" value="1"/>
</dbReference>
<dbReference type="AlphaFoldDB" id="A0A6J6ZHN3"/>
<sequence>MASAEQRFQMADLAVTAMGLSQKVEVLPIEVRRAGNSYAIDTVEELKQIYPNTNFTLVLGSDAASKLDKWHRSKELLEQIKVLVVKRPGAKASEFDEISIKALDISSTKVRQSIAKRENVSALLPAKVVTFIREYGLYGSR</sequence>
<accession>A0A6J6ZHN3</accession>
<dbReference type="InterPro" id="IPR005248">
    <property type="entry name" value="NadD/NMNAT"/>
</dbReference>